<dbReference type="STRING" id="40578.Xbed_03591"/>
<dbReference type="OrthoDB" id="5574448at2"/>
<dbReference type="RefSeq" id="WP_086114182.1">
    <property type="nucleotide sequence ID" value="NZ_CAWNHF010000164.1"/>
</dbReference>
<proteinExistence type="predicted"/>
<evidence type="ECO:0000313" key="2">
    <source>
        <dbReference type="EMBL" id="OTA15415.1"/>
    </source>
</evidence>
<keyword evidence="3" id="KW-1185">Reference proteome</keyword>
<sequence>MSSIAISKTNNTNQLTFRSTVFNPVTYANKIWFTAVELAKALEYKKSDAVTQIYERNSDEFTSAMTETLKLSVSKKSKGYEDNLQKTVRVFSLRGAHLVAMFSKTSVAKEFRKWVLDILDREVEKSHLEVTKTTVQDRTPLRGLVNTLMGKYGLNSKKLFQMVHHEFGVNHIDELNHDQLPSAIEYLATKAIEGEFLGKEELPIPNNYSGFTGRLLMELERGEILYSQALTPSHHVSTLNDFMEIAQRAGYLLIHKEDMQPMMKALEGYKFNA</sequence>
<dbReference type="AlphaFoldDB" id="A0A1Y2SCD0"/>
<dbReference type="InterPro" id="IPR003497">
    <property type="entry name" value="BRO_N_domain"/>
</dbReference>
<dbReference type="Pfam" id="PF02498">
    <property type="entry name" value="Bro-N"/>
    <property type="match status" value="1"/>
</dbReference>
<organism evidence="2 3">
    <name type="scientific">Xenorhabdus beddingii</name>
    <dbReference type="NCBI Taxonomy" id="40578"/>
    <lineage>
        <taxon>Bacteria</taxon>
        <taxon>Pseudomonadati</taxon>
        <taxon>Pseudomonadota</taxon>
        <taxon>Gammaproteobacteria</taxon>
        <taxon>Enterobacterales</taxon>
        <taxon>Morganellaceae</taxon>
        <taxon>Xenorhabdus</taxon>
    </lineage>
</organism>
<protein>
    <submittedName>
        <fullName evidence="2">Antirepressor</fullName>
    </submittedName>
</protein>
<gene>
    <name evidence="2" type="ORF">Xbed_03591</name>
</gene>
<dbReference type="EMBL" id="MUBK01000057">
    <property type="protein sequence ID" value="OTA15415.1"/>
    <property type="molecule type" value="Genomic_DNA"/>
</dbReference>
<dbReference type="Proteomes" id="UP000194204">
    <property type="component" value="Unassembled WGS sequence"/>
</dbReference>
<dbReference type="PROSITE" id="PS51750">
    <property type="entry name" value="BRO_N"/>
    <property type="match status" value="1"/>
</dbReference>
<name>A0A1Y2SCD0_9GAMM</name>
<accession>A0A1Y2SCD0</accession>
<dbReference type="SMART" id="SM01040">
    <property type="entry name" value="Bro-N"/>
    <property type="match status" value="1"/>
</dbReference>
<reference evidence="2 3" key="1">
    <citation type="submission" date="2017-01" db="EMBL/GenBank/DDBJ databases">
        <title>Deconstructing symbiosis and pathogenesis requirements using a combined genomic-metabolomic approach.</title>
        <authorList>
            <person name="Tobias N.J."/>
            <person name="Wolff H."/>
            <person name="Djahanschiri B."/>
            <person name="Ebersberger I."/>
            <person name="Bode H.B."/>
        </authorList>
    </citation>
    <scope>NUCLEOTIDE SEQUENCE [LARGE SCALE GENOMIC DNA]</scope>
    <source>
        <strain evidence="2 3">DSM 4764</strain>
    </source>
</reference>
<feature type="domain" description="Bro-N" evidence="1">
    <location>
        <begin position="8"/>
        <end position="127"/>
    </location>
</feature>
<evidence type="ECO:0000259" key="1">
    <source>
        <dbReference type="PROSITE" id="PS51750"/>
    </source>
</evidence>
<comment type="caution">
    <text evidence="2">The sequence shown here is derived from an EMBL/GenBank/DDBJ whole genome shotgun (WGS) entry which is preliminary data.</text>
</comment>
<evidence type="ECO:0000313" key="3">
    <source>
        <dbReference type="Proteomes" id="UP000194204"/>
    </source>
</evidence>